<name>A0A8V0XZP2_CHICK</name>
<dbReference type="Ensembl" id="ENSGALT00010024192.1">
    <property type="protein sequence ID" value="ENSGALP00010013775.1"/>
    <property type="gene ID" value="ENSGALG00010010175.1"/>
</dbReference>
<accession>A0A8V0XZP2</accession>
<protein>
    <submittedName>
        <fullName evidence="1">Uncharacterized protein</fullName>
    </submittedName>
</protein>
<evidence type="ECO:0000313" key="1">
    <source>
        <dbReference type="Ensembl" id="ENSGALP00010013775.1"/>
    </source>
</evidence>
<reference evidence="1" key="1">
    <citation type="submission" date="2020-11" db="EMBL/GenBank/DDBJ databases">
        <title>Gallus gallus (Chicken) genome, bGalGal1, GRCg7b, maternal haplotype autosomes + Z &amp; W.</title>
        <authorList>
            <person name="Warren W."/>
            <person name="Formenti G."/>
            <person name="Fedrigo O."/>
            <person name="Haase B."/>
            <person name="Mountcastle J."/>
            <person name="Balacco J."/>
            <person name="Tracey A."/>
            <person name="Schneider V."/>
            <person name="Okimoto R."/>
            <person name="Cheng H."/>
            <person name="Hawken R."/>
            <person name="Howe K."/>
            <person name="Jarvis E.D."/>
        </authorList>
    </citation>
    <scope>NUCLEOTIDE SEQUENCE [LARGE SCALE GENOMIC DNA]</scope>
    <source>
        <strain evidence="1">Broiler</strain>
    </source>
</reference>
<dbReference type="Proteomes" id="UP000000539">
    <property type="component" value="Chromosome 4"/>
</dbReference>
<sequence>MLVSDFPVREDRRKSPISFKPKFHPEFFFFRSGPNFLHFRFSVSPIQTWHTSNKTSGFKCFTGLSLSSSWNYTCTTVGIIQANEAYLPMWKQSALIQKITLSPWQKVAWKQ</sequence>
<evidence type="ECO:0000313" key="2">
    <source>
        <dbReference type="Proteomes" id="UP000000539"/>
    </source>
</evidence>
<proteinExistence type="predicted"/>
<reference evidence="1" key="3">
    <citation type="submission" date="2025-09" db="UniProtKB">
        <authorList>
            <consortium name="Ensembl"/>
        </authorList>
    </citation>
    <scope>IDENTIFICATION</scope>
    <source>
        <strain evidence="1">broiler</strain>
    </source>
</reference>
<keyword evidence="2" id="KW-1185">Reference proteome</keyword>
<reference evidence="1" key="2">
    <citation type="submission" date="2025-08" db="UniProtKB">
        <authorList>
            <consortium name="Ensembl"/>
        </authorList>
    </citation>
    <scope>IDENTIFICATION</scope>
    <source>
        <strain evidence="1">broiler</strain>
    </source>
</reference>
<organism evidence="1 2">
    <name type="scientific">Gallus gallus</name>
    <name type="common">Chicken</name>
    <dbReference type="NCBI Taxonomy" id="9031"/>
    <lineage>
        <taxon>Eukaryota</taxon>
        <taxon>Metazoa</taxon>
        <taxon>Chordata</taxon>
        <taxon>Craniata</taxon>
        <taxon>Vertebrata</taxon>
        <taxon>Euteleostomi</taxon>
        <taxon>Archelosauria</taxon>
        <taxon>Archosauria</taxon>
        <taxon>Dinosauria</taxon>
        <taxon>Saurischia</taxon>
        <taxon>Theropoda</taxon>
        <taxon>Coelurosauria</taxon>
        <taxon>Aves</taxon>
        <taxon>Neognathae</taxon>
        <taxon>Galloanserae</taxon>
        <taxon>Galliformes</taxon>
        <taxon>Phasianidae</taxon>
        <taxon>Phasianinae</taxon>
        <taxon>Gallus</taxon>
    </lineage>
</organism>
<dbReference type="AlphaFoldDB" id="A0A8V0XZP2"/>